<dbReference type="NCBIfam" id="NF001854">
    <property type="entry name" value="PRK00575.1"/>
    <property type="match status" value="1"/>
</dbReference>
<dbReference type="Pfam" id="PF02416">
    <property type="entry name" value="TatA_B_E"/>
    <property type="match status" value="1"/>
</dbReference>
<evidence type="ECO:0000256" key="2">
    <source>
        <dbReference type="ARBA" id="ARBA00022448"/>
    </source>
</evidence>
<gene>
    <name evidence="9 11" type="primary">tatA</name>
    <name evidence="11" type="ORF">ACFSJG_16035</name>
</gene>
<evidence type="ECO:0000256" key="10">
    <source>
        <dbReference type="SAM" id="MobiDB-lite"/>
    </source>
</evidence>
<keyword evidence="3 9" id="KW-1003">Cell membrane</keyword>
<feature type="region of interest" description="Disordered" evidence="10">
    <location>
        <begin position="45"/>
        <end position="91"/>
    </location>
</feature>
<keyword evidence="7 9" id="KW-0811">Translocation</keyword>
<dbReference type="EMBL" id="JBHUFB010000012">
    <property type="protein sequence ID" value="MFD1813729.1"/>
    <property type="molecule type" value="Genomic_DNA"/>
</dbReference>
<evidence type="ECO:0000313" key="12">
    <source>
        <dbReference type="Proteomes" id="UP001597286"/>
    </source>
</evidence>
<evidence type="ECO:0000256" key="4">
    <source>
        <dbReference type="ARBA" id="ARBA00022692"/>
    </source>
</evidence>
<keyword evidence="6 9" id="KW-1133">Transmembrane helix</keyword>
<organism evidence="11 12">
    <name type="scientific">Rhodococcus gannanensis</name>
    <dbReference type="NCBI Taxonomy" id="1960308"/>
    <lineage>
        <taxon>Bacteria</taxon>
        <taxon>Bacillati</taxon>
        <taxon>Actinomycetota</taxon>
        <taxon>Actinomycetes</taxon>
        <taxon>Mycobacteriales</taxon>
        <taxon>Nocardiaceae</taxon>
        <taxon>Rhodococcus</taxon>
    </lineage>
</organism>
<protein>
    <recommendedName>
        <fullName evidence="9">Sec-independent protein translocase protein TatA</fullName>
    </recommendedName>
</protein>
<feature type="compositionally biased region" description="Low complexity" evidence="10">
    <location>
        <begin position="54"/>
        <end position="64"/>
    </location>
</feature>
<evidence type="ECO:0000256" key="7">
    <source>
        <dbReference type="ARBA" id="ARBA00023010"/>
    </source>
</evidence>
<dbReference type="InterPro" id="IPR003369">
    <property type="entry name" value="TatA/B/E"/>
</dbReference>
<dbReference type="PANTHER" id="PTHR42982:SF8">
    <property type="entry name" value="SEC-INDEPENDENT PROTEIN TRANSLOCASE PROTEIN TATA"/>
    <property type="match status" value="1"/>
</dbReference>
<comment type="subcellular location">
    <subcellularLocation>
        <location evidence="1 9">Cell membrane</location>
        <topology evidence="1 9">Single-pass membrane protein</topology>
    </subcellularLocation>
</comment>
<reference evidence="12" key="1">
    <citation type="journal article" date="2019" name="Int. J. Syst. Evol. Microbiol.">
        <title>The Global Catalogue of Microorganisms (GCM) 10K type strain sequencing project: providing services to taxonomists for standard genome sequencing and annotation.</title>
        <authorList>
            <consortium name="The Broad Institute Genomics Platform"/>
            <consortium name="The Broad Institute Genome Sequencing Center for Infectious Disease"/>
            <person name="Wu L."/>
            <person name="Ma J."/>
        </authorList>
    </citation>
    <scope>NUCLEOTIDE SEQUENCE [LARGE SCALE GENOMIC DNA]</scope>
    <source>
        <strain evidence="12">DT72</strain>
    </source>
</reference>
<evidence type="ECO:0000256" key="5">
    <source>
        <dbReference type="ARBA" id="ARBA00022927"/>
    </source>
</evidence>
<keyword evidence="2 9" id="KW-0813">Transport</keyword>
<dbReference type="Gene3D" id="1.20.5.3310">
    <property type="match status" value="1"/>
</dbReference>
<keyword evidence="5 9" id="KW-0653">Protein transport</keyword>
<dbReference type="PANTHER" id="PTHR42982">
    <property type="entry name" value="SEC-INDEPENDENT PROTEIN TRANSLOCASE PROTEIN TATA"/>
    <property type="match status" value="1"/>
</dbReference>
<name>A0ABW4P618_9NOCA</name>
<dbReference type="RefSeq" id="WP_378486226.1">
    <property type="nucleotide sequence ID" value="NZ_JBHUFB010000012.1"/>
</dbReference>
<comment type="function">
    <text evidence="9">Part of the twin-arginine translocation (Tat) system that transports large folded proteins containing a characteristic twin-arginine motif in their signal peptide across membranes. TatA could form the protein-conducting channel of the Tat system.</text>
</comment>
<keyword evidence="8 9" id="KW-0472">Membrane</keyword>
<feature type="transmembrane region" description="Helical" evidence="9">
    <location>
        <begin position="6"/>
        <end position="22"/>
    </location>
</feature>
<evidence type="ECO:0000256" key="3">
    <source>
        <dbReference type="ARBA" id="ARBA00022475"/>
    </source>
</evidence>
<dbReference type="Proteomes" id="UP001597286">
    <property type="component" value="Unassembled WGS sequence"/>
</dbReference>
<evidence type="ECO:0000256" key="9">
    <source>
        <dbReference type="HAMAP-Rule" id="MF_00236"/>
    </source>
</evidence>
<comment type="subunit">
    <text evidence="9">The Tat system comprises two distinct complexes: a TatABC complex, containing multiple copies of TatA, TatB and TatC subunits, and a separate TatA complex, containing only TatA subunits. Substrates initially bind to the TatABC complex, which probably triggers association of the separate TatA complex to form the active translocon.</text>
</comment>
<evidence type="ECO:0000256" key="6">
    <source>
        <dbReference type="ARBA" id="ARBA00022989"/>
    </source>
</evidence>
<comment type="caution">
    <text evidence="11">The sequence shown here is derived from an EMBL/GenBank/DDBJ whole genome shotgun (WGS) entry which is preliminary data.</text>
</comment>
<evidence type="ECO:0000313" key="11">
    <source>
        <dbReference type="EMBL" id="MFD1813729.1"/>
    </source>
</evidence>
<keyword evidence="4 9" id="KW-0812">Transmembrane</keyword>
<dbReference type="NCBIfam" id="TIGR01411">
    <property type="entry name" value="tatAE"/>
    <property type="match status" value="1"/>
</dbReference>
<accession>A0ABW4P618</accession>
<feature type="compositionally biased region" description="Low complexity" evidence="10">
    <location>
        <begin position="74"/>
        <end position="84"/>
    </location>
</feature>
<proteinExistence type="inferred from homology"/>
<comment type="similarity">
    <text evidence="9">Belongs to the TatA/E family.</text>
</comment>
<evidence type="ECO:0000256" key="1">
    <source>
        <dbReference type="ARBA" id="ARBA00004162"/>
    </source>
</evidence>
<dbReference type="HAMAP" id="MF_00236">
    <property type="entry name" value="TatA_E"/>
    <property type="match status" value="1"/>
</dbReference>
<sequence>MGAMSPWHWAIVALVVVILFGSKKLPDAARGLGRSLRIFKSEVKEMQNDGASEPVQAPAAQLPATPAPQPVAPQPVVQQPTVQADSETKAS</sequence>
<keyword evidence="12" id="KW-1185">Reference proteome</keyword>
<evidence type="ECO:0000256" key="8">
    <source>
        <dbReference type="ARBA" id="ARBA00023136"/>
    </source>
</evidence>
<dbReference type="InterPro" id="IPR006312">
    <property type="entry name" value="TatA/E"/>
</dbReference>